<dbReference type="InterPro" id="IPR000210">
    <property type="entry name" value="BTB/POZ_dom"/>
</dbReference>
<protein>
    <recommendedName>
        <fullName evidence="2">BTB domain-containing protein</fullName>
    </recommendedName>
</protein>
<feature type="compositionally biased region" description="Basic and acidic residues" evidence="1">
    <location>
        <begin position="256"/>
        <end position="267"/>
    </location>
</feature>
<reference evidence="3 4" key="1">
    <citation type="submission" date="2023-08" db="EMBL/GenBank/DDBJ databases">
        <title>Black Yeasts Isolated from many extreme environments.</title>
        <authorList>
            <person name="Coleine C."/>
            <person name="Stajich J.E."/>
            <person name="Selbmann L."/>
        </authorList>
    </citation>
    <scope>NUCLEOTIDE SEQUENCE [LARGE SCALE GENOMIC DNA]</scope>
    <source>
        <strain evidence="3 4">CCFEE 5792</strain>
    </source>
</reference>
<dbReference type="EMBL" id="JAVRRD010000003">
    <property type="protein sequence ID" value="KAK5061002.1"/>
    <property type="molecule type" value="Genomic_DNA"/>
</dbReference>
<accession>A0AAV9NP59</accession>
<dbReference type="Gene3D" id="3.30.710.10">
    <property type="entry name" value="Potassium Channel Kv1.1, Chain A"/>
    <property type="match status" value="1"/>
</dbReference>
<dbReference type="RefSeq" id="XP_064710099.1">
    <property type="nucleotide sequence ID" value="XM_064851096.1"/>
</dbReference>
<proteinExistence type="predicted"/>
<evidence type="ECO:0000256" key="1">
    <source>
        <dbReference type="SAM" id="MobiDB-lite"/>
    </source>
</evidence>
<gene>
    <name evidence="3" type="ORF">LTR84_007543</name>
</gene>
<dbReference type="Pfam" id="PF00651">
    <property type="entry name" value="BTB"/>
    <property type="match status" value="1"/>
</dbReference>
<dbReference type="CDD" id="cd18186">
    <property type="entry name" value="BTB_POZ_ZBTB_KLHL-like"/>
    <property type="match status" value="1"/>
</dbReference>
<evidence type="ECO:0000313" key="4">
    <source>
        <dbReference type="Proteomes" id="UP001358417"/>
    </source>
</evidence>
<dbReference type="InterPro" id="IPR011333">
    <property type="entry name" value="SKP1/BTB/POZ_sf"/>
</dbReference>
<dbReference type="Proteomes" id="UP001358417">
    <property type="component" value="Unassembled WGS sequence"/>
</dbReference>
<evidence type="ECO:0000313" key="3">
    <source>
        <dbReference type="EMBL" id="KAK5061002.1"/>
    </source>
</evidence>
<keyword evidence="4" id="KW-1185">Reference proteome</keyword>
<evidence type="ECO:0000259" key="2">
    <source>
        <dbReference type="PROSITE" id="PS50097"/>
    </source>
</evidence>
<feature type="domain" description="BTB" evidence="2">
    <location>
        <begin position="60"/>
        <end position="130"/>
    </location>
</feature>
<dbReference type="PROSITE" id="PS50097">
    <property type="entry name" value="BTB"/>
    <property type="match status" value="1"/>
</dbReference>
<dbReference type="GeneID" id="89975709"/>
<organism evidence="3 4">
    <name type="scientific">Exophiala bonariae</name>
    <dbReference type="NCBI Taxonomy" id="1690606"/>
    <lineage>
        <taxon>Eukaryota</taxon>
        <taxon>Fungi</taxon>
        <taxon>Dikarya</taxon>
        <taxon>Ascomycota</taxon>
        <taxon>Pezizomycotina</taxon>
        <taxon>Eurotiomycetes</taxon>
        <taxon>Chaetothyriomycetidae</taxon>
        <taxon>Chaetothyriales</taxon>
        <taxon>Herpotrichiellaceae</taxon>
        <taxon>Exophiala</taxon>
    </lineage>
</organism>
<name>A0AAV9NP59_9EURO</name>
<feature type="compositionally biased region" description="Polar residues" evidence="1">
    <location>
        <begin position="268"/>
        <end position="303"/>
    </location>
</feature>
<comment type="caution">
    <text evidence="3">The sequence shown here is derived from an EMBL/GenBank/DDBJ whole genome shotgun (WGS) entry which is preliminary data.</text>
</comment>
<dbReference type="SUPFAM" id="SSF54695">
    <property type="entry name" value="POZ domain"/>
    <property type="match status" value="1"/>
</dbReference>
<sequence>MAGIVPSSDDMTAFLQRYQQQGLAAALKEFSTTIAHDPNFSEARPNNKMNKAPVNEYASQGIALIVGPERVRMMVHEAVLTKHPNCFAKLLTETRRLSHEENRLTVPDEKPQDVQMLLSYLYAGVLVFPTGRPTLEEIIDCHVLAVKYSVSKMADCATDRAKSSLGIDAGTGYIQWSHFRQLEEAGLRGGKMWRELLGCLCTQFLDKGLMDIVSLPQDYLEFETGVAMDLLRTIFNRWGFGSASLVSHVTARPEVPKYDNKASDGSRNDNGNYTSSIGYEPHQNSNPTAQPDHSKSFVQSAWPNTEWGRPCAGPYQETTSDWLPPIAAQNAGWD</sequence>
<dbReference type="AlphaFoldDB" id="A0AAV9NP59"/>
<feature type="region of interest" description="Disordered" evidence="1">
    <location>
        <begin position="256"/>
        <end position="334"/>
    </location>
</feature>